<dbReference type="InterPro" id="IPR018108">
    <property type="entry name" value="MCP_transmembrane"/>
</dbReference>
<evidence type="ECO:0000313" key="13">
    <source>
        <dbReference type="EMBL" id="GAC95722.1"/>
    </source>
</evidence>
<dbReference type="Pfam" id="PF00153">
    <property type="entry name" value="Mito_carr"/>
    <property type="match status" value="3"/>
</dbReference>
<evidence type="ECO:0000256" key="4">
    <source>
        <dbReference type="ARBA" id="ARBA00022692"/>
    </source>
</evidence>
<sequence length="376" mass="40482">MINESLRDRELREIPTPAYRTQEQRRGQKKKVTESFRPDRQRHSKDSISSKMATFTERFTKGTYPIHSVAEAVKPGPQGVDLYSRFFLAGALCCSITHGAVTPIDVVKTRIQLEPTVYNKGMIGGFRQVVAKEGAGALLTGLGPTVLGYFLQGGFKFGGYELFKKILVSQMDNDTAVKNRMAIYLGASAIAEFFADIALCPLEATRIRLVSQPTFANGLAPAFLKIAREEGLGGFYAGFGPILFKQIPYNMAKFATMEVVLEKAIQAYGKPKSELSGSEATFLNLGSGLIAGFAAATISQPADTLLSKINKQKALPGETVAGRITKMAGELGVRGLFGGLTTRLVMVGSITAGQFGIYGELKKALGATNTVEISKA</sequence>
<gene>
    <name evidence="13" type="ORF">PHSY_003298</name>
</gene>
<dbReference type="GO" id="GO:0005315">
    <property type="term" value="F:phosphate transmembrane transporter activity"/>
    <property type="evidence" value="ECO:0007669"/>
    <property type="project" value="InterPro"/>
</dbReference>
<dbReference type="AlphaFoldDB" id="R9P389"/>
<proteinExistence type="inferred from homology"/>
<dbReference type="RefSeq" id="XP_012189309.1">
    <property type="nucleotide sequence ID" value="XM_012333919.1"/>
</dbReference>
<name>R9P389_PSEHS</name>
<evidence type="ECO:0000256" key="10">
    <source>
        <dbReference type="PROSITE-ProRule" id="PRU00282"/>
    </source>
</evidence>
<organism evidence="13 14">
    <name type="scientific">Pseudozyma hubeiensis (strain SY62)</name>
    <name type="common">Yeast</name>
    <dbReference type="NCBI Taxonomy" id="1305764"/>
    <lineage>
        <taxon>Eukaryota</taxon>
        <taxon>Fungi</taxon>
        <taxon>Dikarya</taxon>
        <taxon>Basidiomycota</taxon>
        <taxon>Ustilaginomycotina</taxon>
        <taxon>Ustilaginomycetes</taxon>
        <taxon>Ustilaginales</taxon>
        <taxon>Ustilaginaceae</taxon>
        <taxon>Pseudozyma</taxon>
    </lineage>
</organism>
<dbReference type="InterPro" id="IPR023395">
    <property type="entry name" value="MCP_dom_sf"/>
</dbReference>
<dbReference type="EMBL" id="DF238796">
    <property type="protein sequence ID" value="GAC95722.1"/>
    <property type="molecule type" value="Genomic_DNA"/>
</dbReference>
<keyword evidence="4 10" id="KW-0812">Transmembrane</keyword>
<evidence type="ECO:0000256" key="7">
    <source>
        <dbReference type="ARBA" id="ARBA00022989"/>
    </source>
</evidence>
<keyword evidence="9 10" id="KW-0472">Membrane</keyword>
<dbReference type="OrthoDB" id="427452at2759"/>
<evidence type="ECO:0000256" key="6">
    <source>
        <dbReference type="ARBA" id="ARBA00022792"/>
    </source>
</evidence>
<dbReference type="eggNOG" id="KOG0767">
    <property type="taxonomic scope" value="Eukaryota"/>
</dbReference>
<feature type="region of interest" description="Disordered" evidence="12">
    <location>
        <begin position="1"/>
        <end position="51"/>
    </location>
</feature>
<dbReference type="GO" id="GO:0005743">
    <property type="term" value="C:mitochondrial inner membrane"/>
    <property type="evidence" value="ECO:0007669"/>
    <property type="project" value="UniProtKB-SubCell"/>
</dbReference>
<comment type="subcellular location">
    <subcellularLocation>
        <location evidence="1">Mitochondrion inner membrane</location>
        <topology evidence="1">Multi-pass membrane protein</topology>
    </subcellularLocation>
</comment>
<keyword evidence="3 11" id="KW-0813">Transport</keyword>
<evidence type="ECO:0000256" key="11">
    <source>
        <dbReference type="RuleBase" id="RU000488"/>
    </source>
</evidence>
<evidence type="ECO:0000256" key="12">
    <source>
        <dbReference type="SAM" id="MobiDB-lite"/>
    </source>
</evidence>
<keyword evidence="14" id="KW-1185">Reference proteome</keyword>
<dbReference type="HOGENOM" id="CLU_039456_0_1_1"/>
<dbReference type="PROSITE" id="PS50920">
    <property type="entry name" value="SOLCAR"/>
    <property type="match status" value="3"/>
</dbReference>
<feature type="compositionally biased region" description="Basic and acidic residues" evidence="12">
    <location>
        <begin position="22"/>
        <end position="48"/>
    </location>
</feature>
<feature type="compositionally biased region" description="Basic and acidic residues" evidence="12">
    <location>
        <begin position="1"/>
        <end position="13"/>
    </location>
</feature>
<dbReference type="PANTHER" id="PTHR45671:SF12">
    <property type="entry name" value="MITOCHONDRIAL PHOSPHATE CARRIER PROTEIN"/>
    <property type="match status" value="1"/>
</dbReference>
<feature type="repeat" description="Solcar" evidence="10">
    <location>
        <begin position="179"/>
        <end position="263"/>
    </location>
</feature>
<dbReference type="InterPro" id="IPR044677">
    <property type="entry name" value="SLC25A3/Pic2/Mir1-like"/>
</dbReference>
<dbReference type="SUPFAM" id="SSF103506">
    <property type="entry name" value="Mitochondrial carrier"/>
    <property type="match status" value="1"/>
</dbReference>
<dbReference type="GO" id="GO:1990547">
    <property type="term" value="P:mitochondrial phosphate ion transmembrane transport"/>
    <property type="evidence" value="ECO:0007669"/>
    <property type="project" value="InterPro"/>
</dbReference>
<evidence type="ECO:0000256" key="3">
    <source>
        <dbReference type="ARBA" id="ARBA00022448"/>
    </source>
</evidence>
<dbReference type="PRINTS" id="PR00926">
    <property type="entry name" value="MITOCARRIER"/>
</dbReference>
<dbReference type="Proteomes" id="UP000014071">
    <property type="component" value="Unassembled WGS sequence"/>
</dbReference>
<dbReference type="Gene3D" id="1.50.40.10">
    <property type="entry name" value="Mitochondrial carrier domain"/>
    <property type="match status" value="1"/>
</dbReference>
<keyword evidence="5" id="KW-0677">Repeat</keyword>
<evidence type="ECO:0000256" key="1">
    <source>
        <dbReference type="ARBA" id="ARBA00004448"/>
    </source>
</evidence>
<evidence type="ECO:0000256" key="9">
    <source>
        <dbReference type="ARBA" id="ARBA00023136"/>
    </source>
</evidence>
<dbReference type="FunFam" id="1.50.40.10:FF:000024">
    <property type="entry name" value="MIR1p Mitochondrial phosphate carrier"/>
    <property type="match status" value="1"/>
</dbReference>
<evidence type="ECO:0000256" key="2">
    <source>
        <dbReference type="ARBA" id="ARBA00006375"/>
    </source>
</evidence>
<keyword evidence="8" id="KW-0496">Mitochondrion</keyword>
<keyword evidence="7" id="KW-1133">Transmembrane helix</keyword>
<evidence type="ECO:0000256" key="5">
    <source>
        <dbReference type="ARBA" id="ARBA00022737"/>
    </source>
</evidence>
<dbReference type="InterPro" id="IPR002067">
    <property type="entry name" value="MCP"/>
</dbReference>
<protein>
    <submittedName>
        <fullName evidence="13">Phosphate carrier protein 2</fullName>
    </submittedName>
</protein>
<dbReference type="GeneID" id="24108588"/>
<keyword evidence="6" id="KW-0999">Mitochondrion inner membrane</keyword>
<feature type="repeat" description="Solcar" evidence="10">
    <location>
        <begin position="279"/>
        <end position="364"/>
    </location>
</feature>
<reference evidence="13" key="1">
    <citation type="journal article" date="2013" name="Genome Announc.">
        <title>Draft Genome Sequence of the Basidiomycetous Yeast-Like Fungus Pseudozyma hubeiensis SY62, Which Produces an Abundant Amount of the Biosurfactant Mannosylerythritol Lipids.</title>
        <authorList>
            <person name="Konishi M."/>
            <person name="Hatada Y."/>
            <person name="Horiuchi J."/>
        </authorList>
    </citation>
    <scope>NUCLEOTIDE SEQUENCE</scope>
    <source>
        <strain evidence="13">SY62</strain>
    </source>
</reference>
<feature type="repeat" description="Solcar" evidence="10">
    <location>
        <begin position="81"/>
        <end position="166"/>
    </location>
</feature>
<evidence type="ECO:0000256" key="8">
    <source>
        <dbReference type="ARBA" id="ARBA00023128"/>
    </source>
</evidence>
<accession>R9P389</accession>
<evidence type="ECO:0000313" key="14">
    <source>
        <dbReference type="Proteomes" id="UP000014071"/>
    </source>
</evidence>
<dbReference type="PANTHER" id="PTHR45671">
    <property type="entry name" value="SOLUTE CARRIER FAMILY 25 (MITOCHONDRIAL CARRIER PHOSPHATE CARRIER), MEMBER 3, LIKE-RELATED-RELATED"/>
    <property type="match status" value="1"/>
</dbReference>
<dbReference type="STRING" id="1305764.R9P389"/>
<comment type="similarity">
    <text evidence="2 11">Belongs to the mitochondrial carrier (TC 2.A.29) family.</text>
</comment>